<dbReference type="EMBL" id="AFOY02000004">
    <property type="protein sequence ID" value="EXF95770.1"/>
    <property type="molecule type" value="Genomic_DNA"/>
</dbReference>
<dbReference type="Proteomes" id="UP000022611">
    <property type="component" value="Unassembled WGS sequence"/>
</dbReference>
<dbReference type="PATRIC" id="fig|1042209.11.peg.613"/>
<protein>
    <recommendedName>
        <fullName evidence="1">Bacteriophage Mx8 p63 C-terminal domain-containing protein</fullName>
    </recommendedName>
</protein>
<sequence length="380" mass="42462">MAGICIFIKHKHPKNRIAQEITEAPALQAWRLFYACTSPAHTNTMQAYKSEDACMSEPSGKAKGGIARAEALTEAERKAIAKKAAAARWGDKPMRATHKGNFSTDFGFDVECYVLDDDRKTAVISQRGMGEALGLGEGGSRLPRFVSGKTISAYVGPELREKLDNPLVFQGPPVGHNQPPRQLNGYDVTILIDICKVVIAVENDGKLLPSQVNAARQAHIILNASAKAGITGLVYALSGFDRTREEIVAAFKHFVQEEARKYEQEFPNELYLAWHRLYQIPVPARGKPWKLMHLTRRHIYYPLAQSSGKILELLRALRDRDPKKKKLFQFLNEIGARALRIHMGRILEMAESSSSSADYEKKFSARFGTQQELDLKLAED</sequence>
<comment type="caution">
    <text evidence="2">The sequence shown here is derived from an EMBL/GenBank/DDBJ whole genome shotgun (WGS) entry which is preliminary data.</text>
</comment>
<evidence type="ECO:0000313" key="3">
    <source>
        <dbReference type="Proteomes" id="UP000022611"/>
    </source>
</evidence>
<reference evidence="2 3" key="1">
    <citation type="journal article" date="2011" name="J. Bacteriol.">
        <title>Draft genome sequence of the polycyclic aromatic hydrocarbon-degrading, genetically engineered bioluminescent bioreporter Pseudomonas fluorescens HK44.</title>
        <authorList>
            <person name="Chauhan A."/>
            <person name="Layton A.C."/>
            <person name="Williams D.E."/>
            <person name="Smartt A.E."/>
            <person name="Ripp S."/>
            <person name="Karpinets T.V."/>
            <person name="Brown S.D."/>
            <person name="Sayler G.S."/>
        </authorList>
    </citation>
    <scope>NUCLEOTIDE SEQUENCE [LARGE SCALE GENOMIC DNA]</scope>
    <source>
        <strain evidence="2 3">HK44</strain>
    </source>
</reference>
<dbReference type="HOGENOM" id="CLU_065522_0_0_6"/>
<accession>A0A010SSL3</accession>
<name>A0A010SSL3_PSEFL</name>
<dbReference type="AlphaFoldDB" id="A0A010SSL3"/>
<evidence type="ECO:0000313" key="2">
    <source>
        <dbReference type="EMBL" id="EXF95770.1"/>
    </source>
</evidence>
<dbReference type="eggNOG" id="ENOG502ZB8K">
    <property type="taxonomic scope" value="Bacteria"/>
</dbReference>
<organism evidence="2 3">
    <name type="scientific">Pseudomonas fluorescens HK44</name>
    <dbReference type="NCBI Taxonomy" id="1042209"/>
    <lineage>
        <taxon>Bacteria</taxon>
        <taxon>Pseudomonadati</taxon>
        <taxon>Pseudomonadota</taxon>
        <taxon>Gammaproteobacteria</taxon>
        <taxon>Pseudomonadales</taxon>
        <taxon>Pseudomonadaceae</taxon>
        <taxon>Pseudomonas</taxon>
    </lineage>
</organism>
<proteinExistence type="predicted"/>
<evidence type="ECO:0000259" key="1">
    <source>
        <dbReference type="Pfam" id="PF10546"/>
    </source>
</evidence>
<dbReference type="Pfam" id="PF10546">
    <property type="entry name" value="P63C"/>
    <property type="match status" value="1"/>
</dbReference>
<dbReference type="InterPro" id="IPR018874">
    <property type="entry name" value="Phage_Mx8_p63_C"/>
</dbReference>
<feature type="domain" description="Bacteriophage Mx8 p63 C-terminal" evidence="1">
    <location>
        <begin position="252"/>
        <end position="336"/>
    </location>
</feature>
<gene>
    <name evidence="2" type="ORF">HK44_020445</name>
</gene>